<organism evidence="2 3">
    <name type="scientific">Undibacterium aquatile</name>
    <dbReference type="NCBI Taxonomy" id="1537398"/>
    <lineage>
        <taxon>Bacteria</taxon>
        <taxon>Pseudomonadati</taxon>
        <taxon>Pseudomonadota</taxon>
        <taxon>Betaproteobacteria</taxon>
        <taxon>Burkholderiales</taxon>
        <taxon>Oxalobacteraceae</taxon>
        <taxon>Undibacterium</taxon>
    </lineage>
</organism>
<sequence length="218" mass="23729">MAASDFFSRWSKRGAEKEVTQEAVSDARPEQLAVVTTADASDPGKTPEQVAEREQDKVPDMADVAALRDESDFSRFMAKDVDESVRRSAMKKLFSNPHFNVMDGLDIYIDDYGKADPLPPGMLESLLHAKTLLNPLAHLEQGLQRLLDPDPVADEATSIDSEAEPSALVAGIVAEPAPVELPLSDLVSPVPQSTELASKIMQQNNDESDQNESANKNL</sequence>
<accession>A0ABR6XIB9</accession>
<dbReference type="Proteomes" id="UP000637632">
    <property type="component" value="Unassembled WGS sequence"/>
</dbReference>
<keyword evidence="3" id="KW-1185">Reference proteome</keyword>
<proteinExistence type="predicted"/>
<feature type="compositionally biased region" description="Basic and acidic residues" evidence="1">
    <location>
        <begin position="50"/>
        <end position="59"/>
    </location>
</feature>
<dbReference type="EMBL" id="JACOFT010000004">
    <property type="protein sequence ID" value="MBC3812380.1"/>
    <property type="molecule type" value="Genomic_DNA"/>
</dbReference>
<evidence type="ECO:0000256" key="1">
    <source>
        <dbReference type="SAM" id="MobiDB-lite"/>
    </source>
</evidence>
<evidence type="ECO:0000313" key="2">
    <source>
        <dbReference type="EMBL" id="MBC3812380.1"/>
    </source>
</evidence>
<feature type="compositionally biased region" description="Basic and acidic residues" evidence="1">
    <location>
        <begin position="13"/>
        <end position="29"/>
    </location>
</feature>
<feature type="region of interest" description="Disordered" evidence="1">
    <location>
        <begin position="1"/>
        <end position="59"/>
    </location>
</feature>
<name>A0ABR6XIB9_9BURK</name>
<protein>
    <submittedName>
        <fullName evidence="2">DUF3306 domain-containing protein</fullName>
    </submittedName>
</protein>
<reference evidence="2 3" key="1">
    <citation type="submission" date="2020-08" db="EMBL/GenBank/DDBJ databases">
        <title>Novel species isolated from subtropical streams in China.</title>
        <authorList>
            <person name="Lu H."/>
        </authorList>
    </citation>
    <scope>NUCLEOTIDE SEQUENCE [LARGE SCALE GENOMIC DNA]</scope>
    <source>
        <strain evidence="2 3">CCTCC AB 2015119</strain>
    </source>
</reference>
<comment type="caution">
    <text evidence="2">The sequence shown here is derived from an EMBL/GenBank/DDBJ whole genome shotgun (WGS) entry which is preliminary data.</text>
</comment>
<dbReference type="RefSeq" id="WP_190480079.1">
    <property type="nucleotide sequence ID" value="NZ_JACOFT010000004.1"/>
</dbReference>
<dbReference type="Pfam" id="PF11748">
    <property type="entry name" value="DUF3306"/>
    <property type="match status" value="1"/>
</dbReference>
<evidence type="ECO:0000313" key="3">
    <source>
        <dbReference type="Proteomes" id="UP000637632"/>
    </source>
</evidence>
<gene>
    <name evidence="2" type="ORF">H8K26_13100</name>
</gene>
<dbReference type="InterPro" id="IPR021735">
    <property type="entry name" value="DUF3306"/>
</dbReference>
<feature type="region of interest" description="Disordered" evidence="1">
    <location>
        <begin position="192"/>
        <end position="218"/>
    </location>
</feature>